<evidence type="ECO:0000313" key="3">
    <source>
        <dbReference type="EMBL" id="TFV37095.1"/>
    </source>
</evidence>
<comment type="similarity">
    <text evidence="1">Belongs to the RelE toxin family.</text>
</comment>
<name>A0A4Y9L127_9BRAD</name>
<gene>
    <name evidence="3" type="ORF">E4K66_20550</name>
</gene>
<dbReference type="PANTHER" id="PTHR33755:SF6">
    <property type="entry name" value="PLASMID STABILIZATION SYSTEM PROTEIN"/>
    <property type="match status" value="1"/>
</dbReference>
<protein>
    <submittedName>
        <fullName evidence="3">Type II toxin-antitoxin system RelE/ParE family toxin</fullName>
    </submittedName>
</protein>
<evidence type="ECO:0000313" key="4">
    <source>
        <dbReference type="Proteomes" id="UP000298225"/>
    </source>
</evidence>
<sequence length="99" mass="11202">MIVVITAEAEADIEEIASYVAEQSPQSALKLIRGLREKCESLADAPRGYPLVPRYEDKGVRRRPFGSFLIFYRVGIDAIEVIHILHGARDYEPLLFPED</sequence>
<dbReference type="RefSeq" id="WP_135170081.1">
    <property type="nucleotide sequence ID" value="NZ_SPQU01000009.1"/>
</dbReference>
<organism evidence="3 4">
    <name type="scientific">Bradyrhizobium frederickii</name>
    <dbReference type="NCBI Taxonomy" id="2560054"/>
    <lineage>
        <taxon>Bacteria</taxon>
        <taxon>Pseudomonadati</taxon>
        <taxon>Pseudomonadota</taxon>
        <taxon>Alphaproteobacteria</taxon>
        <taxon>Hyphomicrobiales</taxon>
        <taxon>Nitrobacteraceae</taxon>
        <taxon>Bradyrhizobium</taxon>
    </lineage>
</organism>
<dbReference type="PANTHER" id="PTHR33755">
    <property type="entry name" value="TOXIN PARE1-RELATED"/>
    <property type="match status" value="1"/>
</dbReference>
<dbReference type="InterPro" id="IPR007712">
    <property type="entry name" value="RelE/ParE_toxin"/>
</dbReference>
<dbReference type="OrthoDB" id="8369899at2"/>
<keyword evidence="2" id="KW-1277">Toxin-antitoxin system</keyword>
<evidence type="ECO:0000256" key="1">
    <source>
        <dbReference type="ARBA" id="ARBA00006226"/>
    </source>
</evidence>
<dbReference type="AlphaFoldDB" id="A0A4Y9L127"/>
<evidence type="ECO:0000256" key="2">
    <source>
        <dbReference type="ARBA" id="ARBA00022649"/>
    </source>
</evidence>
<dbReference type="EMBL" id="SPQU01000009">
    <property type="protein sequence ID" value="TFV37095.1"/>
    <property type="molecule type" value="Genomic_DNA"/>
</dbReference>
<accession>A0A4Y9L127</accession>
<comment type="caution">
    <text evidence="3">The sequence shown here is derived from an EMBL/GenBank/DDBJ whole genome shotgun (WGS) entry which is preliminary data.</text>
</comment>
<dbReference type="Pfam" id="PF05016">
    <property type="entry name" value="ParE_toxin"/>
    <property type="match status" value="1"/>
</dbReference>
<dbReference type="Gene3D" id="3.30.2310.20">
    <property type="entry name" value="RelE-like"/>
    <property type="match status" value="1"/>
</dbReference>
<dbReference type="Proteomes" id="UP000298225">
    <property type="component" value="Unassembled WGS sequence"/>
</dbReference>
<keyword evidence="4" id="KW-1185">Reference proteome</keyword>
<reference evidence="3 4" key="1">
    <citation type="submission" date="2019-03" db="EMBL/GenBank/DDBJ databases">
        <title>Bradyrhizobium strains diversity isolated from Chamaecrista fasciculata.</title>
        <authorList>
            <person name="Urquiaga M.C.O."/>
            <person name="Hungria M."/>
            <person name="Delamuta J.R.M."/>
        </authorList>
    </citation>
    <scope>NUCLEOTIDE SEQUENCE [LARGE SCALE GENOMIC DNA]</scope>
    <source>
        <strain evidence="3 4">CNPSo 3424</strain>
    </source>
</reference>
<dbReference type="InterPro" id="IPR051803">
    <property type="entry name" value="TA_system_RelE-like_toxin"/>
</dbReference>
<proteinExistence type="inferred from homology"/>
<dbReference type="InterPro" id="IPR035093">
    <property type="entry name" value="RelE/ParE_toxin_dom_sf"/>
</dbReference>